<comment type="caution">
    <text evidence="2">The sequence shown here is derived from an EMBL/GenBank/DDBJ whole genome shotgun (WGS) entry which is preliminary data.</text>
</comment>
<evidence type="ECO:0000256" key="1">
    <source>
        <dbReference type="SAM" id="Phobius"/>
    </source>
</evidence>
<proteinExistence type="predicted"/>
<keyword evidence="3" id="KW-1185">Reference proteome</keyword>
<dbReference type="RefSeq" id="WP_272176998.1">
    <property type="nucleotide sequence ID" value="NZ_JAQOSK010000011.1"/>
</dbReference>
<evidence type="ECO:0000313" key="2">
    <source>
        <dbReference type="EMBL" id="MDC2958084.1"/>
    </source>
</evidence>
<protein>
    <recommendedName>
        <fullName evidence="4">PH domain-containing protein</fullName>
    </recommendedName>
</protein>
<sequence>MGICITGILDILTGAKVIEDAQCGLRHGPGGDMAGRRGCPQLINTGWEGVFPKEDAGVIGYWIERRVVGFCAIVGAAAFMGMKMVRLSAPGFWQLAPSLLVVLVVSSLAYRSLIRPSVDCGRERIVVRNARTEYIVPWGLVRRFEWNEQSNRLSVVLTDGKRVCLEAFSVWPTLGRQDQVKNELEHLLRQAPRQLAPVPVSERPSAPWAGSLLTLVVVAALLALGVQGATHLL</sequence>
<keyword evidence="1" id="KW-0812">Transmembrane</keyword>
<gene>
    <name evidence="2" type="ORF">PO587_26900</name>
</gene>
<feature type="transmembrane region" description="Helical" evidence="1">
    <location>
        <begin position="212"/>
        <end position="230"/>
    </location>
</feature>
<accession>A0ABT5FZX2</accession>
<keyword evidence="1" id="KW-1133">Transmembrane helix</keyword>
<organism evidence="2 3">
    <name type="scientific">Streptomyces gilvifuscus</name>
    <dbReference type="NCBI Taxonomy" id="1550617"/>
    <lineage>
        <taxon>Bacteria</taxon>
        <taxon>Bacillati</taxon>
        <taxon>Actinomycetota</taxon>
        <taxon>Actinomycetes</taxon>
        <taxon>Kitasatosporales</taxon>
        <taxon>Streptomycetaceae</taxon>
        <taxon>Streptomyces</taxon>
    </lineage>
</organism>
<feature type="transmembrane region" description="Helical" evidence="1">
    <location>
        <begin position="91"/>
        <end position="110"/>
    </location>
</feature>
<evidence type="ECO:0000313" key="3">
    <source>
        <dbReference type="Proteomes" id="UP001221328"/>
    </source>
</evidence>
<keyword evidence="1" id="KW-0472">Membrane</keyword>
<evidence type="ECO:0008006" key="4">
    <source>
        <dbReference type="Google" id="ProtNLM"/>
    </source>
</evidence>
<dbReference type="Proteomes" id="UP001221328">
    <property type="component" value="Unassembled WGS sequence"/>
</dbReference>
<name>A0ABT5FZX2_9ACTN</name>
<reference evidence="2 3" key="1">
    <citation type="journal article" date="2015" name="Int. J. Syst. Evol. Microbiol.">
        <title>Streptomyces gilvifuscus sp. nov., an actinomycete that produces antibacterial compounds isolated from soil.</title>
        <authorList>
            <person name="Nguyen T.M."/>
            <person name="Kim J."/>
        </authorList>
    </citation>
    <scope>NUCLEOTIDE SEQUENCE [LARGE SCALE GENOMIC DNA]</scope>
    <source>
        <strain evidence="2 3">T113</strain>
    </source>
</reference>
<dbReference type="EMBL" id="JAQOSK010000011">
    <property type="protein sequence ID" value="MDC2958084.1"/>
    <property type="molecule type" value="Genomic_DNA"/>
</dbReference>
<feature type="transmembrane region" description="Helical" evidence="1">
    <location>
        <begin position="67"/>
        <end position="85"/>
    </location>
</feature>